<dbReference type="OrthoDB" id="1611972at2759"/>
<gene>
    <name evidence="5" type="primary">WBGene00204176</name>
</gene>
<dbReference type="PANTHER" id="PTHR33435">
    <property type="entry name" value="PROTEIN CBG21870-RELATED"/>
    <property type="match status" value="1"/>
</dbReference>
<evidence type="ECO:0000256" key="4">
    <source>
        <dbReference type="SAM" id="MobiDB-lite"/>
    </source>
</evidence>
<keyword evidence="6" id="KW-1185">Reference proteome</keyword>
<dbReference type="PANTHER" id="PTHR33435:SF3">
    <property type="entry name" value="PROTEIN CBG21870"/>
    <property type="match status" value="1"/>
</dbReference>
<dbReference type="InterPro" id="IPR011010">
    <property type="entry name" value="DNA_brk_join_enz"/>
</dbReference>
<sequence>MGKVALSIGAPPFRTAHPPATALRAASRAACPRSQQGTAARATSVDSPVTSERPALNWREEDNRYSARRESDFVRNELRRLLSSGAIERAAHPRVISPLSVAHGDRASLLSRALLHTVAVQQKSSLSPSTPIPLSPSERGEADKPGSKVNKKEVVEAVTILETPPMVISGIVGYIDTPNGPRPFKTQKLLKHRNKKAHIMEVQLNGGSIADKVERAKERLEKQVLIDQEPVLFGERRIEYTERSESSRVCCAHVREGMGRVPSRGAFAVNAFGDPSLWRDRSLLWGITKFTPHQLRGGGAMESIRRGAPVDQVQRRGRWRSMAGAPYLSDTVETQEDLFPSPKPSINPQSPRSLSFITCSISRLPAVVHVL</sequence>
<keyword evidence="3" id="KW-0687">Ribonucleoprotein</keyword>
<dbReference type="Proteomes" id="UP000005239">
    <property type="component" value="Unassembled WGS sequence"/>
</dbReference>
<dbReference type="FunFam" id="2.40.30.10:FF:000097">
    <property type="entry name" value="Ribosomal protein"/>
    <property type="match status" value="1"/>
</dbReference>
<reference evidence="5" key="2">
    <citation type="submission" date="2022-06" db="UniProtKB">
        <authorList>
            <consortium name="EnsemblMetazoa"/>
        </authorList>
    </citation>
    <scope>IDENTIFICATION</scope>
    <source>
        <strain evidence="5">PS312</strain>
    </source>
</reference>
<evidence type="ECO:0000256" key="3">
    <source>
        <dbReference type="ARBA" id="ARBA00023274"/>
    </source>
</evidence>
<dbReference type="SUPFAM" id="SSF56349">
    <property type="entry name" value="DNA breaking-rejoining enzymes"/>
    <property type="match status" value="1"/>
</dbReference>
<comment type="similarity">
    <text evidence="1">Belongs to the universal ribosomal protein uL3 family.</text>
</comment>
<protein>
    <submittedName>
        <fullName evidence="5">Ribosomal protein</fullName>
    </submittedName>
</protein>
<feature type="region of interest" description="Disordered" evidence="4">
    <location>
        <begin position="1"/>
        <end position="57"/>
    </location>
</feature>
<feature type="region of interest" description="Disordered" evidence="4">
    <location>
        <begin position="120"/>
        <end position="149"/>
    </location>
</feature>
<dbReference type="GO" id="GO:0003735">
    <property type="term" value="F:structural constituent of ribosome"/>
    <property type="evidence" value="ECO:0000318"/>
    <property type="project" value="GO_Central"/>
</dbReference>
<dbReference type="GO" id="GO:0003677">
    <property type="term" value="F:DNA binding"/>
    <property type="evidence" value="ECO:0007669"/>
    <property type="project" value="InterPro"/>
</dbReference>
<dbReference type="EnsemblMetazoa" id="PPA31311.1">
    <property type="protein sequence ID" value="PPA31311.1"/>
    <property type="gene ID" value="WBGene00204176"/>
</dbReference>
<feature type="compositionally biased region" description="Low complexity" evidence="4">
    <location>
        <begin position="18"/>
        <end position="33"/>
    </location>
</feature>
<evidence type="ECO:0000256" key="2">
    <source>
        <dbReference type="ARBA" id="ARBA00022980"/>
    </source>
</evidence>
<dbReference type="Gene3D" id="2.40.30.10">
    <property type="entry name" value="Translation factors"/>
    <property type="match status" value="1"/>
</dbReference>
<dbReference type="GO" id="GO:0006412">
    <property type="term" value="P:translation"/>
    <property type="evidence" value="ECO:0000318"/>
    <property type="project" value="GO_Central"/>
</dbReference>
<feature type="compositionally biased region" description="Basic and acidic residues" evidence="4">
    <location>
        <begin position="138"/>
        <end position="149"/>
    </location>
</feature>
<evidence type="ECO:0000313" key="5">
    <source>
        <dbReference type="EnsemblMetazoa" id="PPA31311.1"/>
    </source>
</evidence>
<dbReference type="GO" id="GO:0003723">
    <property type="term" value="F:RNA binding"/>
    <property type="evidence" value="ECO:0000318"/>
    <property type="project" value="GO_Central"/>
</dbReference>
<dbReference type="Gene3D" id="3.30.1430.10">
    <property type="match status" value="2"/>
</dbReference>
<dbReference type="InterPro" id="IPR000597">
    <property type="entry name" value="Ribosomal_uL3"/>
</dbReference>
<accession>A0A8R1UKC5</accession>
<dbReference type="GO" id="GO:0022625">
    <property type="term" value="C:cytosolic large ribosomal subunit"/>
    <property type="evidence" value="ECO:0000318"/>
    <property type="project" value="GO_Central"/>
</dbReference>
<accession>A0A2A6CB89</accession>
<reference evidence="6" key="1">
    <citation type="journal article" date="2008" name="Nat. Genet.">
        <title>The Pristionchus pacificus genome provides a unique perspective on nematode lifestyle and parasitism.</title>
        <authorList>
            <person name="Dieterich C."/>
            <person name="Clifton S.W."/>
            <person name="Schuster L.N."/>
            <person name="Chinwalla A."/>
            <person name="Delehaunty K."/>
            <person name="Dinkelacker I."/>
            <person name="Fulton L."/>
            <person name="Fulton R."/>
            <person name="Godfrey J."/>
            <person name="Minx P."/>
            <person name="Mitreva M."/>
            <person name="Roeseler W."/>
            <person name="Tian H."/>
            <person name="Witte H."/>
            <person name="Yang S.P."/>
            <person name="Wilson R.K."/>
            <person name="Sommer R.J."/>
        </authorList>
    </citation>
    <scope>NUCLEOTIDE SEQUENCE [LARGE SCALE GENOMIC DNA]</scope>
    <source>
        <strain evidence="6">PS312</strain>
    </source>
</reference>
<name>A0A2A6CB89_PRIPA</name>
<keyword evidence="2" id="KW-0689">Ribosomal protein</keyword>
<proteinExistence type="inferred from homology"/>
<evidence type="ECO:0000313" key="6">
    <source>
        <dbReference type="Proteomes" id="UP000005239"/>
    </source>
</evidence>
<dbReference type="SUPFAM" id="SSF50447">
    <property type="entry name" value="Translation proteins"/>
    <property type="match status" value="1"/>
</dbReference>
<organism evidence="5 6">
    <name type="scientific">Pristionchus pacificus</name>
    <name type="common">Parasitic nematode worm</name>
    <dbReference type="NCBI Taxonomy" id="54126"/>
    <lineage>
        <taxon>Eukaryota</taxon>
        <taxon>Metazoa</taxon>
        <taxon>Ecdysozoa</taxon>
        <taxon>Nematoda</taxon>
        <taxon>Chromadorea</taxon>
        <taxon>Rhabditida</taxon>
        <taxon>Rhabditina</taxon>
        <taxon>Diplogasteromorpha</taxon>
        <taxon>Diplogasteroidea</taxon>
        <taxon>Neodiplogasteridae</taxon>
        <taxon>Pristionchus</taxon>
    </lineage>
</organism>
<evidence type="ECO:0000256" key="1">
    <source>
        <dbReference type="ARBA" id="ARBA00006540"/>
    </source>
</evidence>
<dbReference type="InterPro" id="IPR009000">
    <property type="entry name" value="Transl_B-barrel_sf"/>
</dbReference>
<dbReference type="AlphaFoldDB" id="A0A2A6CB89"/>
<dbReference type="Pfam" id="PF00297">
    <property type="entry name" value="Ribosomal_L3"/>
    <property type="match status" value="2"/>
</dbReference>